<dbReference type="SUPFAM" id="SSF53335">
    <property type="entry name" value="S-adenosyl-L-methionine-dependent methyltransferases"/>
    <property type="match status" value="1"/>
</dbReference>
<evidence type="ECO:0000256" key="2">
    <source>
        <dbReference type="ARBA" id="ARBA00022679"/>
    </source>
</evidence>
<dbReference type="Pfam" id="PF04072">
    <property type="entry name" value="LCM"/>
    <property type="match status" value="1"/>
</dbReference>
<dbReference type="GO" id="GO:0008168">
    <property type="term" value="F:methyltransferase activity"/>
    <property type="evidence" value="ECO:0007669"/>
    <property type="project" value="UniProtKB-KW"/>
</dbReference>
<evidence type="ECO:0000313" key="3">
    <source>
        <dbReference type="EMBL" id="GFH11430.1"/>
    </source>
</evidence>
<dbReference type="GO" id="GO:0032259">
    <property type="term" value="P:methylation"/>
    <property type="evidence" value="ECO:0007669"/>
    <property type="project" value="UniProtKB-KW"/>
</dbReference>
<dbReference type="EMBL" id="BLLF01000403">
    <property type="protein sequence ID" value="GFH11430.1"/>
    <property type="molecule type" value="Genomic_DNA"/>
</dbReference>
<dbReference type="Gene3D" id="3.40.50.150">
    <property type="entry name" value="Vaccinia Virus protein VP39"/>
    <property type="match status" value="1"/>
</dbReference>
<comment type="caution">
    <text evidence="3">The sequence shown here is derived from an EMBL/GenBank/DDBJ whole genome shotgun (WGS) entry which is preliminary data.</text>
</comment>
<keyword evidence="4" id="KW-1185">Reference proteome</keyword>
<protein>
    <recommendedName>
        <fullName evidence="5">S-adenosyl-L-methionine-dependent methyltransferase</fullName>
    </recommendedName>
</protein>
<dbReference type="InterPro" id="IPR029063">
    <property type="entry name" value="SAM-dependent_MTases_sf"/>
</dbReference>
<reference evidence="3 4" key="1">
    <citation type="submission" date="2020-02" db="EMBL/GenBank/DDBJ databases">
        <title>Draft genome sequence of Haematococcus lacustris strain NIES-144.</title>
        <authorList>
            <person name="Morimoto D."/>
            <person name="Nakagawa S."/>
            <person name="Yoshida T."/>
            <person name="Sawayama S."/>
        </authorList>
    </citation>
    <scope>NUCLEOTIDE SEQUENCE [LARGE SCALE GENOMIC DNA]</scope>
    <source>
        <strain evidence="3 4">NIES-144</strain>
    </source>
</reference>
<proteinExistence type="predicted"/>
<dbReference type="Proteomes" id="UP000485058">
    <property type="component" value="Unassembled WGS sequence"/>
</dbReference>
<keyword evidence="1" id="KW-0489">Methyltransferase</keyword>
<organism evidence="3 4">
    <name type="scientific">Haematococcus lacustris</name>
    <name type="common">Green alga</name>
    <name type="synonym">Haematococcus pluvialis</name>
    <dbReference type="NCBI Taxonomy" id="44745"/>
    <lineage>
        <taxon>Eukaryota</taxon>
        <taxon>Viridiplantae</taxon>
        <taxon>Chlorophyta</taxon>
        <taxon>core chlorophytes</taxon>
        <taxon>Chlorophyceae</taxon>
        <taxon>CS clade</taxon>
        <taxon>Chlamydomonadales</taxon>
        <taxon>Haematococcaceae</taxon>
        <taxon>Haematococcus</taxon>
    </lineage>
</organism>
<accession>A0A699YN46</accession>
<gene>
    <name evidence="3" type="ORF">HaLaN_06924</name>
</gene>
<dbReference type="PANTHER" id="PTHR43619">
    <property type="entry name" value="S-ADENOSYL-L-METHIONINE-DEPENDENT METHYLTRANSFERASE YKTD-RELATED"/>
    <property type="match status" value="1"/>
</dbReference>
<evidence type="ECO:0000256" key="1">
    <source>
        <dbReference type="ARBA" id="ARBA00022603"/>
    </source>
</evidence>
<evidence type="ECO:0000313" key="4">
    <source>
        <dbReference type="Proteomes" id="UP000485058"/>
    </source>
</evidence>
<sequence>MATAMLQVIDAPAATQQREQGQSKAANSVSAVQVDESLQQGSSKVGCLSLATRGQPTNYDMLLFRTLNQALRTPHHNDDFLAAKIRDELIPVRSWWLKNVPWAKYQLRSMVENSRWGVPGCTNFIDARTKWMDAAVKDGLAAGIKQVVLIAAGYDTRAYRLAPADGSVRFFEVDLPDASHRKRALAKKLKLCKDDAALPTYVAADLSVVDLGDALGPAGFNPAQV</sequence>
<dbReference type="PANTHER" id="PTHR43619:SF2">
    <property type="entry name" value="S-ADENOSYL-L-METHIONINE-DEPENDENT METHYLTRANSFERASES SUPERFAMILY PROTEIN"/>
    <property type="match status" value="1"/>
</dbReference>
<dbReference type="InterPro" id="IPR007213">
    <property type="entry name" value="Ppm1/Ppm2/Tcmp"/>
</dbReference>
<evidence type="ECO:0008006" key="5">
    <source>
        <dbReference type="Google" id="ProtNLM"/>
    </source>
</evidence>
<dbReference type="AlphaFoldDB" id="A0A699YN46"/>
<keyword evidence="2" id="KW-0808">Transferase</keyword>
<name>A0A699YN46_HAELA</name>